<dbReference type="AlphaFoldDB" id="A0A197JP76"/>
<gene>
    <name evidence="2" type="ORF">K457DRAFT_735646</name>
</gene>
<proteinExistence type="predicted"/>
<evidence type="ECO:0000313" key="2">
    <source>
        <dbReference type="EMBL" id="OAQ26159.1"/>
    </source>
</evidence>
<evidence type="ECO:0000313" key="3">
    <source>
        <dbReference type="Proteomes" id="UP000078512"/>
    </source>
</evidence>
<keyword evidence="1" id="KW-0812">Transmembrane</keyword>
<sequence length="147" mass="17028">MHASYRSWRLGMRKRGNTTLHIGGRGYRHIFLYEGYTNFRIGQRVRAERPRKECGRQEIQHVESEQIWSEFVLVTAETVDIAPKSVGIYCDRKVVAMKGLVDAATDELPRVIQVRYYCCKKKKKKTRKNAPYPLVLANLCALLALLE</sequence>
<keyword evidence="1" id="KW-0472">Membrane</keyword>
<name>A0A197JP76_9FUNG</name>
<keyword evidence="3" id="KW-1185">Reference proteome</keyword>
<reference evidence="2 3" key="1">
    <citation type="submission" date="2016-05" db="EMBL/GenBank/DDBJ databases">
        <title>Genome sequencing reveals origins of a unique bacterial endosymbiosis in the earliest lineages of terrestrial Fungi.</title>
        <authorList>
            <consortium name="DOE Joint Genome Institute"/>
            <person name="Uehling J."/>
            <person name="Gryganskyi A."/>
            <person name="Hameed K."/>
            <person name="Tschaplinski T."/>
            <person name="Misztal P."/>
            <person name="Wu S."/>
            <person name="Desiro A."/>
            <person name="Vande Pol N."/>
            <person name="Du Z.-Y."/>
            <person name="Zienkiewicz A."/>
            <person name="Zienkiewicz K."/>
            <person name="Morin E."/>
            <person name="Tisserant E."/>
            <person name="Splivallo R."/>
            <person name="Hainaut M."/>
            <person name="Henrissat B."/>
            <person name="Ohm R."/>
            <person name="Kuo A."/>
            <person name="Yan J."/>
            <person name="Lipzen A."/>
            <person name="Nolan M."/>
            <person name="Labutti K."/>
            <person name="Barry K."/>
            <person name="Goldstein A."/>
            <person name="Labbe J."/>
            <person name="Schadt C."/>
            <person name="Tuskan G."/>
            <person name="Grigoriev I."/>
            <person name="Martin F."/>
            <person name="Vilgalys R."/>
            <person name="Bonito G."/>
        </authorList>
    </citation>
    <scope>NUCLEOTIDE SEQUENCE [LARGE SCALE GENOMIC DNA]</scope>
    <source>
        <strain evidence="2 3">AG-77</strain>
    </source>
</reference>
<dbReference type="EMBL" id="KV442070">
    <property type="protein sequence ID" value="OAQ26159.1"/>
    <property type="molecule type" value="Genomic_DNA"/>
</dbReference>
<organism evidence="2 3">
    <name type="scientific">Linnemannia elongata AG-77</name>
    <dbReference type="NCBI Taxonomy" id="1314771"/>
    <lineage>
        <taxon>Eukaryota</taxon>
        <taxon>Fungi</taxon>
        <taxon>Fungi incertae sedis</taxon>
        <taxon>Mucoromycota</taxon>
        <taxon>Mortierellomycotina</taxon>
        <taxon>Mortierellomycetes</taxon>
        <taxon>Mortierellales</taxon>
        <taxon>Mortierellaceae</taxon>
        <taxon>Linnemannia</taxon>
    </lineage>
</organism>
<evidence type="ECO:0000256" key="1">
    <source>
        <dbReference type="SAM" id="Phobius"/>
    </source>
</evidence>
<protein>
    <submittedName>
        <fullName evidence="2">Uncharacterized protein</fullName>
    </submittedName>
</protein>
<dbReference type="Proteomes" id="UP000078512">
    <property type="component" value="Unassembled WGS sequence"/>
</dbReference>
<feature type="transmembrane region" description="Helical" evidence="1">
    <location>
        <begin position="130"/>
        <end position="146"/>
    </location>
</feature>
<keyword evidence="1" id="KW-1133">Transmembrane helix</keyword>
<accession>A0A197JP76</accession>